<evidence type="ECO:0000313" key="3">
    <source>
        <dbReference type="Proteomes" id="UP000655225"/>
    </source>
</evidence>
<protein>
    <submittedName>
        <fullName evidence="2">Uncharacterized protein</fullName>
    </submittedName>
</protein>
<dbReference type="EMBL" id="JABCRI010000019">
    <property type="protein sequence ID" value="KAF8388923.1"/>
    <property type="molecule type" value="Genomic_DNA"/>
</dbReference>
<dbReference type="PANTHER" id="PTHR34808">
    <property type="entry name" value="EXPRESSED PROTEIN"/>
    <property type="match status" value="1"/>
</dbReference>
<dbReference type="AlphaFoldDB" id="A0A835D371"/>
<reference evidence="2 3" key="1">
    <citation type="submission" date="2020-04" db="EMBL/GenBank/DDBJ databases">
        <title>Plant Genome Project.</title>
        <authorList>
            <person name="Zhang R.-G."/>
        </authorList>
    </citation>
    <scope>NUCLEOTIDE SEQUENCE [LARGE SCALE GENOMIC DNA]</scope>
    <source>
        <strain evidence="2">YNK0</strain>
        <tissue evidence="2">Leaf</tissue>
    </source>
</reference>
<organism evidence="2 3">
    <name type="scientific">Tetracentron sinense</name>
    <name type="common">Spur-leaf</name>
    <dbReference type="NCBI Taxonomy" id="13715"/>
    <lineage>
        <taxon>Eukaryota</taxon>
        <taxon>Viridiplantae</taxon>
        <taxon>Streptophyta</taxon>
        <taxon>Embryophyta</taxon>
        <taxon>Tracheophyta</taxon>
        <taxon>Spermatophyta</taxon>
        <taxon>Magnoliopsida</taxon>
        <taxon>Trochodendrales</taxon>
        <taxon>Trochodendraceae</taxon>
        <taxon>Tetracentron</taxon>
    </lineage>
</organism>
<keyword evidence="1" id="KW-0732">Signal</keyword>
<gene>
    <name evidence="2" type="ORF">HHK36_025605</name>
</gene>
<keyword evidence="3" id="KW-1185">Reference proteome</keyword>
<sequence>MGLLVGFLMAAFRRLKAGFEIDPKRDAIEEEEEGNREEAVDIVQKMESNEASNKFIEGLIPVVSIEGMEQKIERSDQLHKLVESKESAQVIETPCVCSCTSASVDESPEKAKLREPLSAPF</sequence>
<comment type="caution">
    <text evidence="2">The sequence shown here is derived from an EMBL/GenBank/DDBJ whole genome shotgun (WGS) entry which is preliminary data.</text>
</comment>
<evidence type="ECO:0000313" key="2">
    <source>
        <dbReference type="EMBL" id="KAF8388923.1"/>
    </source>
</evidence>
<dbReference type="OrthoDB" id="1719804at2759"/>
<dbReference type="PANTHER" id="PTHR34808:SF5">
    <property type="entry name" value="SMP DOMAIN-CONTAINING PROTEIN"/>
    <property type="match status" value="1"/>
</dbReference>
<accession>A0A835D371</accession>
<proteinExistence type="predicted"/>
<feature type="chain" id="PRO_5032722340" evidence="1">
    <location>
        <begin position="19"/>
        <end position="121"/>
    </location>
</feature>
<evidence type="ECO:0000256" key="1">
    <source>
        <dbReference type="SAM" id="SignalP"/>
    </source>
</evidence>
<name>A0A835D371_TETSI</name>
<dbReference type="Proteomes" id="UP000655225">
    <property type="component" value="Unassembled WGS sequence"/>
</dbReference>
<feature type="signal peptide" evidence="1">
    <location>
        <begin position="1"/>
        <end position="18"/>
    </location>
</feature>